<accession>A0A1I3Y9R2</accession>
<protein>
    <submittedName>
        <fullName evidence="1">Uncharacterized protein</fullName>
    </submittedName>
</protein>
<name>A0A1I3Y9R2_9PROT</name>
<sequence length="211" mass="24202">MIIFSDRLLFRKVFELSQLCFNFLLVFFLCQPVQAFQGQDALLPEDMLVRYSEAHNAGDAPDQAITIAVYRTGDVFIVIPEYMQQAGHYHVLLEPEQLDGLWRLLIHEQILTFDAHTLRDMQIKKQQSLKESGAVITSVSDKAEVLLEIYPNRYQPPGLVGVDGDAVKHINWSGLRWDAENYPEMEPIQLLSEIQAFMLSILQHKDLQSVD</sequence>
<evidence type="ECO:0000313" key="2">
    <source>
        <dbReference type="Proteomes" id="UP000199533"/>
    </source>
</evidence>
<dbReference type="OrthoDB" id="8548336at2"/>
<dbReference type="RefSeq" id="WP_090697059.1">
    <property type="nucleotide sequence ID" value="NZ_FOSP01000003.1"/>
</dbReference>
<evidence type="ECO:0000313" key="1">
    <source>
        <dbReference type="EMBL" id="SFK28490.1"/>
    </source>
</evidence>
<gene>
    <name evidence="1" type="ORF">SAMN05216302_100393</name>
</gene>
<keyword evidence="2" id="KW-1185">Reference proteome</keyword>
<proteinExistence type="predicted"/>
<dbReference type="Proteomes" id="UP000199533">
    <property type="component" value="Unassembled WGS sequence"/>
</dbReference>
<reference evidence="2" key="1">
    <citation type="submission" date="2016-10" db="EMBL/GenBank/DDBJ databases">
        <authorList>
            <person name="Varghese N."/>
            <person name="Submissions S."/>
        </authorList>
    </citation>
    <scope>NUCLEOTIDE SEQUENCE [LARGE SCALE GENOMIC DNA]</scope>
    <source>
        <strain evidence="2">Nm69</strain>
    </source>
</reference>
<dbReference type="AlphaFoldDB" id="A0A1I3Y9R2"/>
<dbReference type="EMBL" id="FOSP01000003">
    <property type="protein sequence ID" value="SFK28490.1"/>
    <property type="molecule type" value="Genomic_DNA"/>
</dbReference>
<organism evidence="1 2">
    <name type="scientific">Nitrosomonas aestuarii</name>
    <dbReference type="NCBI Taxonomy" id="52441"/>
    <lineage>
        <taxon>Bacteria</taxon>
        <taxon>Pseudomonadati</taxon>
        <taxon>Pseudomonadota</taxon>
        <taxon>Betaproteobacteria</taxon>
        <taxon>Nitrosomonadales</taxon>
        <taxon>Nitrosomonadaceae</taxon>
        <taxon>Nitrosomonas</taxon>
    </lineage>
</organism>
<dbReference type="STRING" id="52441.SAMN05216302_100393"/>